<dbReference type="EMBL" id="AGZO01000031">
    <property type="protein sequence ID" value="EKN09459.1"/>
    <property type="molecule type" value="Genomic_DNA"/>
</dbReference>
<evidence type="ECO:0000256" key="1">
    <source>
        <dbReference type="SAM" id="Phobius"/>
    </source>
</evidence>
<evidence type="ECO:0000313" key="3">
    <source>
        <dbReference type="EMBL" id="EKN09842.1"/>
    </source>
</evidence>
<keyword evidence="1" id="KW-0472">Membrane</keyword>
<dbReference type="EMBL" id="AGZO01000012">
    <property type="protein sequence ID" value="EKN17597.1"/>
    <property type="molecule type" value="Genomic_DNA"/>
</dbReference>
<dbReference type="EMBL" id="AGZO01000017">
    <property type="protein sequence ID" value="EKN15040.1"/>
    <property type="molecule type" value="Genomic_DNA"/>
</dbReference>
<dbReference type="HOGENOM" id="CLU_137778_1_0_10"/>
<proteinExistence type="predicted"/>
<reference evidence="4 6" key="1">
    <citation type="submission" date="2012-02" db="EMBL/GenBank/DDBJ databases">
        <title>The Genome Sequence of Parabacteroides goldsteinii CL02T12C30.</title>
        <authorList>
            <consortium name="The Broad Institute Genome Sequencing Platform"/>
            <person name="Earl A."/>
            <person name="Ward D."/>
            <person name="Feldgarden M."/>
            <person name="Gevers D."/>
            <person name="Zitomersky N.L."/>
            <person name="Coyne M.J."/>
            <person name="Comstock L.E."/>
            <person name="Young S.K."/>
            <person name="Zeng Q."/>
            <person name="Gargeya S."/>
            <person name="Fitzgerald M."/>
            <person name="Haas B."/>
            <person name="Abouelleil A."/>
            <person name="Alvarado L."/>
            <person name="Arachchi H.M."/>
            <person name="Berlin A."/>
            <person name="Chapman S.B."/>
            <person name="Gearin G."/>
            <person name="Goldberg J."/>
            <person name="Griggs A."/>
            <person name="Gujja S."/>
            <person name="Hansen M."/>
            <person name="Heiman D."/>
            <person name="Howarth C."/>
            <person name="Larimer J."/>
            <person name="Lui A."/>
            <person name="MacDonald P.J.P."/>
            <person name="McCowen C."/>
            <person name="Montmayeur A."/>
            <person name="Murphy C."/>
            <person name="Neiman D."/>
            <person name="Pearson M."/>
            <person name="Priest M."/>
            <person name="Roberts A."/>
            <person name="Saif S."/>
            <person name="Shea T."/>
            <person name="Sisk P."/>
            <person name="Stolte C."/>
            <person name="Sykes S."/>
            <person name="Wortman J."/>
            <person name="Nusbaum C."/>
            <person name="Birren B."/>
        </authorList>
    </citation>
    <scope>NUCLEOTIDE SEQUENCE [LARGE SCALE GENOMIC DNA]</scope>
    <source>
        <strain evidence="4 6">CL02T12C30</strain>
    </source>
</reference>
<evidence type="ECO:0000313" key="4">
    <source>
        <dbReference type="EMBL" id="EKN15040.1"/>
    </source>
</evidence>
<name>K5ZUN7_9BACT</name>
<protein>
    <recommendedName>
        <fullName evidence="7">DUF4157 domain-containing protein</fullName>
    </recommendedName>
</protein>
<keyword evidence="1" id="KW-0812">Transmembrane</keyword>
<sequence length="110" mass="13424">MIKVIYNNLIPKRGFAMNVFGFLFIRIGDTPEPGFINHESIHTAQMKELAFIGFYLLYVIEWFIKLFIYGRKAYENISFEKEANKYRFDQDYLKRRSHYEWFRFITIKSE</sequence>
<evidence type="ECO:0008006" key="7">
    <source>
        <dbReference type="Google" id="ProtNLM"/>
    </source>
</evidence>
<keyword evidence="1" id="KW-1133">Transmembrane helix</keyword>
<dbReference type="Proteomes" id="UP000006330">
    <property type="component" value="Unassembled WGS sequence"/>
</dbReference>
<feature type="transmembrane region" description="Helical" evidence="1">
    <location>
        <begin position="49"/>
        <end position="68"/>
    </location>
</feature>
<dbReference type="EMBL" id="AGZO01000029">
    <property type="protein sequence ID" value="EKN09842.1"/>
    <property type="molecule type" value="Genomic_DNA"/>
</dbReference>
<evidence type="ECO:0000313" key="5">
    <source>
        <dbReference type="EMBL" id="EKN17597.1"/>
    </source>
</evidence>
<dbReference type="AlphaFoldDB" id="K5ZUN7"/>
<gene>
    <name evidence="5" type="ORF">HMPREF1076_01341</name>
    <name evidence="4" type="ORF">HMPREF1076_02377</name>
    <name evidence="3" type="ORF">HMPREF1076_04089</name>
    <name evidence="2" type="ORF">HMPREF1076_04488</name>
</gene>
<evidence type="ECO:0000313" key="6">
    <source>
        <dbReference type="Proteomes" id="UP000006330"/>
    </source>
</evidence>
<dbReference type="RefSeq" id="WP_007652495.1">
    <property type="nucleotide sequence ID" value="NZ_JH976472.1"/>
</dbReference>
<accession>K5ZUN7</accession>
<comment type="caution">
    <text evidence="4">The sequence shown here is derived from an EMBL/GenBank/DDBJ whole genome shotgun (WGS) entry which is preliminary data.</text>
</comment>
<evidence type="ECO:0000313" key="2">
    <source>
        <dbReference type="EMBL" id="EKN09459.1"/>
    </source>
</evidence>
<organism evidence="4 6">
    <name type="scientific">Parabacteroides goldsteinii CL02T12C30</name>
    <dbReference type="NCBI Taxonomy" id="999418"/>
    <lineage>
        <taxon>Bacteria</taxon>
        <taxon>Pseudomonadati</taxon>
        <taxon>Bacteroidota</taxon>
        <taxon>Bacteroidia</taxon>
        <taxon>Bacteroidales</taxon>
        <taxon>Tannerellaceae</taxon>
        <taxon>Parabacteroides</taxon>
    </lineage>
</organism>